<name>A0AA37HTK0_9HYPH</name>
<evidence type="ECO:0000313" key="1">
    <source>
        <dbReference type="EMBL" id="GJD80638.1"/>
    </source>
</evidence>
<reference evidence="1" key="1">
    <citation type="journal article" date="2016" name="Front. Microbiol.">
        <title>Genome Sequence of the Piezophilic, Mesophilic Sulfate-Reducing Bacterium Desulfovibrio indicus J2T.</title>
        <authorList>
            <person name="Cao J."/>
            <person name="Maignien L."/>
            <person name="Shao Z."/>
            <person name="Alain K."/>
            <person name="Jebbar M."/>
        </authorList>
    </citation>
    <scope>NUCLEOTIDE SEQUENCE</scope>
    <source>
        <strain evidence="1">NBRC 103626</strain>
    </source>
</reference>
<keyword evidence="2" id="KW-1185">Reference proteome</keyword>
<reference evidence="1" key="2">
    <citation type="submission" date="2021-08" db="EMBL/GenBank/DDBJ databases">
        <authorList>
            <person name="Tani A."/>
            <person name="Ola A."/>
            <person name="Ogura Y."/>
            <person name="Katsura K."/>
            <person name="Hayashi T."/>
        </authorList>
    </citation>
    <scope>NUCLEOTIDE SEQUENCE</scope>
    <source>
        <strain evidence="1">NBRC 103626</strain>
    </source>
</reference>
<comment type="caution">
    <text evidence="1">The sequence shown here is derived from an EMBL/GenBank/DDBJ whole genome shotgun (WGS) entry which is preliminary data.</text>
</comment>
<accession>A0AA37HTK0</accession>
<gene>
    <name evidence="1" type="ORF">NBEOAGPD_3880</name>
</gene>
<dbReference type="Proteomes" id="UP001055108">
    <property type="component" value="Unassembled WGS sequence"/>
</dbReference>
<evidence type="ECO:0000313" key="2">
    <source>
        <dbReference type="Proteomes" id="UP001055108"/>
    </source>
</evidence>
<organism evidence="1 2">
    <name type="scientific">Methylobacterium gregans</name>
    <dbReference type="NCBI Taxonomy" id="374424"/>
    <lineage>
        <taxon>Bacteria</taxon>
        <taxon>Pseudomonadati</taxon>
        <taxon>Pseudomonadota</taxon>
        <taxon>Alphaproteobacteria</taxon>
        <taxon>Hyphomicrobiales</taxon>
        <taxon>Methylobacteriaceae</taxon>
        <taxon>Methylobacterium</taxon>
    </lineage>
</organism>
<dbReference type="EMBL" id="BPQM01000104">
    <property type="protein sequence ID" value="GJD80638.1"/>
    <property type="molecule type" value="Genomic_DNA"/>
</dbReference>
<dbReference type="AlphaFoldDB" id="A0AA37HTK0"/>
<protein>
    <submittedName>
        <fullName evidence="1">Uncharacterized protein</fullName>
    </submittedName>
</protein>
<sequence length="90" mass="9631">MTGVTNTFSCTACGSPSIRLPADFNDATIVECEGCGNRIATWLDFKRLAHAAAPSAPGESAPCGSAAERLVITRRAVGLRWSDFRETRSR</sequence>
<dbReference type="RefSeq" id="WP_238304520.1">
    <property type="nucleotide sequence ID" value="NZ_BPQM01000104.1"/>
</dbReference>
<proteinExistence type="predicted"/>